<sequence length="274" mass="30523">VDAELRKEVPVARRDAGRGRPVRLLGRTVLRRLLRRHRHLFQPARDRAHLLRRGAPRHRQSLAHQHPAPGLEVRSRLRADQGRRAVAGHHHLRHRSICVLGTAAGGDLAQARHGLPRAHRLQRGHLRVRHAGGYPAGADGRLGARLPVRHLEPPRLGVEHRVPVPAFPLQPGAHAGHHLLLHHHLCLVAARLAGAGGAQPGQRRAGEDRGAREHLLPRRHRLFDRHARHPPPRPLLGAERGLLERGVHRHQRPLLDPWLAGVVGLVAQPAHLEL</sequence>
<reference evidence="1" key="1">
    <citation type="submission" date="2020-02" db="EMBL/GenBank/DDBJ databases">
        <authorList>
            <person name="Meier V. D."/>
        </authorList>
    </citation>
    <scope>NUCLEOTIDE SEQUENCE</scope>
    <source>
        <strain evidence="1">AVDCRST_MAG08</strain>
    </source>
</reference>
<organism evidence="1">
    <name type="scientific">uncultured Acetobacteraceae bacterium</name>
    <dbReference type="NCBI Taxonomy" id="169975"/>
    <lineage>
        <taxon>Bacteria</taxon>
        <taxon>Pseudomonadati</taxon>
        <taxon>Pseudomonadota</taxon>
        <taxon>Alphaproteobacteria</taxon>
        <taxon>Acetobacterales</taxon>
        <taxon>Acetobacteraceae</taxon>
        <taxon>environmental samples</taxon>
    </lineage>
</organism>
<proteinExistence type="predicted"/>
<evidence type="ECO:0000313" key="1">
    <source>
        <dbReference type="EMBL" id="CAA9282187.1"/>
    </source>
</evidence>
<dbReference type="EMBL" id="CADCTG010000299">
    <property type="protein sequence ID" value="CAA9282187.1"/>
    <property type="molecule type" value="Genomic_DNA"/>
</dbReference>
<accession>A0A6J4JM84</accession>
<feature type="non-terminal residue" evidence="1">
    <location>
        <position position="274"/>
    </location>
</feature>
<gene>
    <name evidence="1" type="ORF">AVDCRST_MAG08-3945</name>
</gene>
<protein>
    <submittedName>
        <fullName evidence="1">Photosynthetic reaction center L subunit</fullName>
    </submittedName>
</protein>
<name>A0A6J4JM84_9PROT</name>
<feature type="non-terminal residue" evidence="1">
    <location>
        <position position="1"/>
    </location>
</feature>
<dbReference type="AlphaFoldDB" id="A0A6J4JM84"/>